<accession>A0AAV5SQS5</accession>
<protein>
    <submittedName>
        <fullName evidence="1">Uncharacterized protein</fullName>
    </submittedName>
</protein>
<gene>
    <name evidence="1" type="ORF">PENTCL1PPCAC_7896</name>
</gene>
<name>A0AAV5SQS5_9BILA</name>
<dbReference type="AlphaFoldDB" id="A0AAV5SQS5"/>
<comment type="caution">
    <text evidence="1">The sequence shown here is derived from an EMBL/GenBank/DDBJ whole genome shotgun (WGS) entry which is preliminary data.</text>
</comment>
<reference evidence="1" key="1">
    <citation type="submission" date="2023-10" db="EMBL/GenBank/DDBJ databases">
        <title>Genome assembly of Pristionchus species.</title>
        <authorList>
            <person name="Yoshida K."/>
            <person name="Sommer R.J."/>
        </authorList>
    </citation>
    <scope>NUCLEOTIDE SEQUENCE</scope>
    <source>
        <strain evidence="1">RS0144</strain>
    </source>
</reference>
<evidence type="ECO:0000313" key="1">
    <source>
        <dbReference type="EMBL" id="GMS85721.1"/>
    </source>
</evidence>
<organism evidence="1 2">
    <name type="scientific">Pristionchus entomophagus</name>
    <dbReference type="NCBI Taxonomy" id="358040"/>
    <lineage>
        <taxon>Eukaryota</taxon>
        <taxon>Metazoa</taxon>
        <taxon>Ecdysozoa</taxon>
        <taxon>Nematoda</taxon>
        <taxon>Chromadorea</taxon>
        <taxon>Rhabditida</taxon>
        <taxon>Rhabditina</taxon>
        <taxon>Diplogasteromorpha</taxon>
        <taxon>Diplogasteroidea</taxon>
        <taxon>Neodiplogasteridae</taxon>
        <taxon>Pristionchus</taxon>
    </lineage>
</organism>
<proteinExistence type="predicted"/>
<evidence type="ECO:0000313" key="2">
    <source>
        <dbReference type="Proteomes" id="UP001432027"/>
    </source>
</evidence>
<keyword evidence="2" id="KW-1185">Reference proteome</keyword>
<dbReference type="EMBL" id="BTSX01000002">
    <property type="protein sequence ID" value="GMS85721.1"/>
    <property type="molecule type" value="Genomic_DNA"/>
</dbReference>
<sequence>MCTPACVLMLERIEFGYCKTLSDDMDFHLTEIESLPDDTDVFQIEDGSIFYHKYSIPERLYVKWCGETVTAKLPGERIGGIGAIGNALYFETQQRIYKTAFDPSKDLIVEYVRTLDNERAYPGALFSNERDGRKRVCRMSENPDREGILVDIQEEKIGGRRMSGLHMGKIIYTTTKNSDSRQPSVRRLGKNVLVINYELPPGTHYHSLHTPDSSSPFIYVSTQEYLYTLNTDTMEFLPTLYFGQGISVESIAGVHNGVITVSGKNANGQWKLFCAELPDGYKLADDSLIAAFQCDCM</sequence>
<dbReference type="Proteomes" id="UP001432027">
    <property type="component" value="Unassembled WGS sequence"/>
</dbReference>